<comment type="caution">
    <text evidence="2">The sequence shown here is derived from an EMBL/GenBank/DDBJ whole genome shotgun (WGS) entry which is preliminary data.</text>
</comment>
<dbReference type="Proteomes" id="UP000034069">
    <property type="component" value="Unassembled WGS sequence"/>
</dbReference>
<keyword evidence="1" id="KW-1133">Transmembrane helix</keyword>
<dbReference type="EMBL" id="LCHN01000035">
    <property type="protein sequence ID" value="KKT34535.1"/>
    <property type="molecule type" value="Genomic_DNA"/>
</dbReference>
<evidence type="ECO:0000313" key="2">
    <source>
        <dbReference type="EMBL" id="KKT34535.1"/>
    </source>
</evidence>
<proteinExistence type="predicted"/>
<evidence type="ECO:0000256" key="1">
    <source>
        <dbReference type="SAM" id="Phobius"/>
    </source>
</evidence>
<feature type="transmembrane region" description="Helical" evidence="1">
    <location>
        <begin position="12"/>
        <end position="32"/>
    </location>
</feature>
<reference evidence="2 3" key="1">
    <citation type="journal article" date="2015" name="Nature">
        <title>rRNA introns, odd ribosomes, and small enigmatic genomes across a large radiation of phyla.</title>
        <authorList>
            <person name="Brown C.T."/>
            <person name="Hug L.A."/>
            <person name="Thomas B.C."/>
            <person name="Sharon I."/>
            <person name="Castelle C.J."/>
            <person name="Singh A."/>
            <person name="Wilkins M.J."/>
            <person name="Williams K.H."/>
            <person name="Banfield J.F."/>
        </authorList>
    </citation>
    <scope>NUCLEOTIDE SEQUENCE [LARGE SCALE GENOMIC DNA]</scope>
</reference>
<organism evidence="2 3">
    <name type="scientific">Candidatus Collierbacteria bacterium GW2011_GWA1_44_12</name>
    <dbReference type="NCBI Taxonomy" id="1618376"/>
    <lineage>
        <taxon>Bacteria</taxon>
        <taxon>Candidatus Collieribacteriota</taxon>
    </lineage>
</organism>
<sequence>MRHKYNGFTILELLIAISIFSVVSVASVWLIFSSLSLRDQTLAATRTQEQLRVFSHTLRGAIQNASVVSGGGNTLQLVSLNECWSFIYDDMLRNVRYSKTTGIGCSPDPVPDSPFFLTTSQLLSLSFTITPLSTGGRQVSVNGEMRTILPFDDFQMSFNDSFTNLID</sequence>
<accession>A0A0G1GJ18</accession>
<dbReference type="NCBIfam" id="TIGR02532">
    <property type="entry name" value="IV_pilin_GFxxxE"/>
    <property type="match status" value="1"/>
</dbReference>
<name>A0A0G1GJ18_9BACT</name>
<gene>
    <name evidence="2" type="ORF">UW23_C0035G0005</name>
</gene>
<protein>
    <submittedName>
        <fullName evidence="2">Uncharacterized protein</fullName>
    </submittedName>
</protein>
<keyword evidence="1" id="KW-0472">Membrane</keyword>
<dbReference type="InterPro" id="IPR012902">
    <property type="entry name" value="N_methyl_site"/>
</dbReference>
<dbReference type="Pfam" id="PF07963">
    <property type="entry name" value="N_methyl"/>
    <property type="match status" value="1"/>
</dbReference>
<dbReference type="AlphaFoldDB" id="A0A0G1GJ18"/>
<evidence type="ECO:0000313" key="3">
    <source>
        <dbReference type="Proteomes" id="UP000034069"/>
    </source>
</evidence>
<keyword evidence="1" id="KW-0812">Transmembrane</keyword>